<gene>
    <name evidence="1" type="ORF">DLD99_00115</name>
</gene>
<proteinExistence type="predicted"/>
<evidence type="ECO:0000313" key="1">
    <source>
        <dbReference type="EMBL" id="AXI58939.1"/>
    </source>
</evidence>
<protein>
    <submittedName>
        <fullName evidence="1">DUF3419 domain-containing protein</fullName>
    </submittedName>
</protein>
<dbReference type="EMBL" id="CP029608">
    <property type="protein sequence ID" value="AXI58939.1"/>
    <property type="molecule type" value="Genomic_DNA"/>
</dbReference>
<sequence length="364" mass="41545">MADYFDQLNYTLGDEDTALEYAILPRHARHVLGIAGCGGRLLPLLAANPLRMTCSDISAPQLAFTRLRLALLEQTDHESFMEFMGYRMESPRARRRSIFQQLILPAADRRWLSGLFQSRHWEAPIYMGAFEQTLKRLAKIAGLFTGKAGRGIFQYGCLEEQTEYYRKRFPLKRWKAVIALLGNAAVLNSLLYKGSFPPNNLGISSRAAYLEIFHRLFTSQVVRESFFLQMLFFGELRYPQGFPLECDPAIFQRAREGLQQCELRIVQADILDCVARETGIDFVSLSDVPSFMPETAGTHVLQRLAPALAENARVVMRGHLHVVQPDCAGFCDITHQYQAEIAREKTQLWRVQVYRRTAAMQVSR</sequence>
<reference evidence="1 2" key="1">
    <citation type="submission" date="2018-05" db="EMBL/GenBank/DDBJ databases">
        <title>Complete genome sequence of Pseudomonas kribbensis 46-2(T).</title>
        <authorList>
            <person name="Jeong H."/>
            <person name="Lee S.-G."/>
            <person name="Rha E."/>
            <person name="Kim H."/>
        </authorList>
    </citation>
    <scope>NUCLEOTIDE SEQUENCE [LARGE SCALE GENOMIC DNA]</scope>
    <source>
        <strain evidence="1 2">46-2</strain>
    </source>
</reference>
<dbReference type="InterPro" id="IPR021829">
    <property type="entry name" value="DUF3419"/>
</dbReference>
<accession>A0A345RI23</accession>
<organism evidence="1 2">
    <name type="scientific">Pseudomonas kribbensis</name>
    <dbReference type="NCBI Taxonomy" id="1628086"/>
    <lineage>
        <taxon>Bacteria</taxon>
        <taxon>Pseudomonadati</taxon>
        <taxon>Pseudomonadota</taxon>
        <taxon>Gammaproteobacteria</taxon>
        <taxon>Pseudomonadales</taxon>
        <taxon>Pseudomonadaceae</taxon>
        <taxon>Pseudomonas</taxon>
    </lineage>
</organism>
<dbReference type="KEGG" id="pke:DLD99_00115"/>
<evidence type="ECO:0000313" key="2">
    <source>
        <dbReference type="Proteomes" id="UP000253720"/>
    </source>
</evidence>
<keyword evidence="2" id="KW-1185">Reference proteome</keyword>
<dbReference type="Pfam" id="PF11899">
    <property type="entry name" value="DUF3419"/>
    <property type="match status" value="1"/>
</dbReference>
<dbReference type="RefSeq" id="WP_114880860.1">
    <property type="nucleotide sequence ID" value="NZ_CP029608.1"/>
</dbReference>
<dbReference type="SUPFAM" id="SSF53335">
    <property type="entry name" value="S-adenosyl-L-methionine-dependent methyltransferases"/>
    <property type="match status" value="1"/>
</dbReference>
<dbReference type="Proteomes" id="UP000253720">
    <property type="component" value="Chromosome"/>
</dbReference>
<dbReference type="AlphaFoldDB" id="A0A345RI23"/>
<dbReference type="InterPro" id="IPR029063">
    <property type="entry name" value="SAM-dependent_MTases_sf"/>
</dbReference>
<name>A0A345RI23_9PSED</name>